<evidence type="ECO:0000313" key="3">
    <source>
        <dbReference type="Proteomes" id="UP001175147"/>
    </source>
</evidence>
<feature type="transmembrane region" description="Helical" evidence="1">
    <location>
        <begin position="42"/>
        <end position="66"/>
    </location>
</feature>
<keyword evidence="3" id="KW-1185">Reference proteome</keyword>
<protein>
    <submittedName>
        <fullName evidence="2">C-GCAxxG-C-C family (Seleno)protein</fullName>
    </submittedName>
</protein>
<keyword evidence="1" id="KW-1133">Transmembrane helix</keyword>
<sequence>MTLYEYLTSGFGKEEDLNCAEKMLYGANKVYDLNIDKNDLKLAAGFGGGMAMGLTCGVLTGGIMAFSKAFIQERGHEGTLVKEIEAEYITKFNDKMKSTNCDSLVEKYRHPENGCDYLIFEAAKIFDELMEKYKEYRKDK</sequence>
<evidence type="ECO:0000313" key="2">
    <source>
        <dbReference type="EMBL" id="MDO7019787.1"/>
    </source>
</evidence>
<dbReference type="Proteomes" id="UP001175147">
    <property type="component" value="Unassembled WGS sequence"/>
</dbReference>
<organism evidence="2 3">
    <name type="scientific">Brachyspira innocens</name>
    <dbReference type="NCBI Taxonomy" id="13264"/>
    <lineage>
        <taxon>Bacteria</taxon>
        <taxon>Pseudomonadati</taxon>
        <taxon>Spirochaetota</taxon>
        <taxon>Spirochaetia</taxon>
        <taxon>Brachyspirales</taxon>
        <taxon>Brachyspiraceae</taxon>
        <taxon>Brachyspira</taxon>
    </lineage>
</organism>
<dbReference type="NCBIfam" id="TIGR01909">
    <property type="entry name" value="C_GCAxxG_C_C"/>
    <property type="match status" value="1"/>
</dbReference>
<comment type="caution">
    <text evidence="2">The sequence shown here is derived from an EMBL/GenBank/DDBJ whole genome shotgun (WGS) entry which is preliminary data.</text>
</comment>
<evidence type="ECO:0000256" key="1">
    <source>
        <dbReference type="SAM" id="Phobius"/>
    </source>
</evidence>
<dbReference type="RefSeq" id="WP_304385698.1">
    <property type="nucleotide sequence ID" value="NZ_JAUPBL010000072.1"/>
</dbReference>
<dbReference type="InterPro" id="IPR010181">
    <property type="entry name" value="CGCAxxGCC_motif"/>
</dbReference>
<name>A0ABT8YX37_9SPIR</name>
<dbReference type="EMBL" id="JAUPBM010000024">
    <property type="protein sequence ID" value="MDO7019787.1"/>
    <property type="molecule type" value="Genomic_DNA"/>
</dbReference>
<accession>A0ABT8YX37</accession>
<reference evidence="2" key="1">
    <citation type="submission" date="2023-07" db="EMBL/GenBank/DDBJ databases">
        <title>Mucosal microbiota of week-old chicken and adult hens.</title>
        <authorList>
            <person name="Volf J."/>
            <person name="Karasova D."/>
            <person name="Crhanova M."/>
            <person name="Faldynova M."/>
            <person name="Prikrylova H."/>
            <person name="Zeman M."/>
            <person name="Babak V."/>
            <person name="Rajova J."/>
            <person name="Rychlik I."/>
        </authorList>
    </citation>
    <scope>NUCLEOTIDE SEQUENCE</scope>
    <source>
        <strain evidence="2">ET902</strain>
    </source>
</reference>
<proteinExistence type="predicted"/>
<gene>
    <name evidence="2" type="ORF">Q5M86_03245</name>
</gene>
<keyword evidence="1" id="KW-0812">Transmembrane</keyword>
<keyword evidence="1" id="KW-0472">Membrane</keyword>
<dbReference type="Pfam" id="PF09719">
    <property type="entry name" value="C_GCAxxG_C_C"/>
    <property type="match status" value="1"/>
</dbReference>